<dbReference type="Gene3D" id="3.30.160.60">
    <property type="entry name" value="Classic Zinc Finger"/>
    <property type="match status" value="2"/>
</dbReference>
<evidence type="ECO:0000256" key="5">
    <source>
        <dbReference type="PROSITE-ProRule" id="PRU00042"/>
    </source>
</evidence>
<dbReference type="GO" id="GO:0008270">
    <property type="term" value="F:zinc ion binding"/>
    <property type="evidence" value="ECO:0007669"/>
    <property type="project" value="UniProtKB-KW"/>
</dbReference>
<dbReference type="AlphaFoldDB" id="A0A8H6I4X7"/>
<keyword evidence="2" id="KW-0677">Repeat</keyword>
<keyword evidence="9" id="KW-1185">Reference proteome</keyword>
<dbReference type="Pfam" id="PF12874">
    <property type="entry name" value="zf-met"/>
    <property type="match status" value="2"/>
</dbReference>
<reference evidence="8 9" key="1">
    <citation type="submission" date="2020-07" db="EMBL/GenBank/DDBJ databases">
        <title>Comparative genomics of pyrophilous fungi reveals a link between fire events and developmental genes.</title>
        <authorList>
            <consortium name="DOE Joint Genome Institute"/>
            <person name="Steindorff A.S."/>
            <person name="Carver A."/>
            <person name="Calhoun S."/>
            <person name="Stillman K."/>
            <person name="Liu H."/>
            <person name="Lipzen A."/>
            <person name="Pangilinan J."/>
            <person name="Labutti K."/>
            <person name="Bruns T.D."/>
            <person name="Grigoriev I.V."/>
        </authorList>
    </citation>
    <scope>NUCLEOTIDE SEQUENCE [LARGE SCALE GENOMIC DNA]</scope>
    <source>
        <strain evidence="8 9">CBS 144469</strain>
    </source>
</reference>
<dbReference type="PANTHER" id="PTHR24409">
    <property type="entry name" value="ZINC FINGER PROTEIN 142"/>
    <property type="match status" value="1"/>
</dbReference>
<evidence type="ECO:0000313" key="9">
    <source>
        <dbReference type="Proteomes" id="UP000521943"/>
    </source>
</evidence>
<accession>A0A8H6I4X7</accession>
<dbReference type="InterPro" id="IPR036236">
    <property type="entry name" value="Znf_C2H2_sf"/>
</dbReference>
<proteinExistence type="predicted"/>
<evidence type="ECO:0000256" key="3">
    <source>
        <dbReference type="ARBA" id="ARBA00022771"/>
    </source>
</evidence>
<dbReference type="InterPro" id="IPR013087">
    <property type="entry name" value="Znf_C2H2_type"/>
</dbReference>
<protein>
    <recommendedName>
        <fullName evidence="7">C2H2-type domain-containing protein</fullName>
    </recommendedName>
</protein>
<dbReference type="EMBL" id="JACGCI010000017">
    <property type="protein sequence ID" value="KAF6758831.1"/>
    <property type="molecule type" value="Genomic_DNA"/>
</dbReference>
<keyword evidence="4" id="KW-0862">Zinc</keyword>
<keyword evidence="1" id="KW-0479">Metal-binding</keyword>
<name>A0A8H6I4X7_9AGAR</name>
<feature type="domain" description="C2H2-type" evidence="7">
    <location>
        <begin position="123"/>
        <end position="154"/>
    </location>
</feature>
<dbReference type="GO" id="GO:0000977">
    <property type="term" value="F:RNA polymerase II transcription regulatory region sequence-specific DNA binding"/>
    <property type="evidence" value="ECO:0007669"/>
    <property type="project" value="TreeGrafter"/>
</dbReference>
<dbReference type="Proteomes" id="UP000521943">
    <property type="component" value="Unassembled WGS sequence"/>
</dbReference>
<dbReference type="PANTHER" id="PTHR24409:SF295">
    <property type="entry name" value="AZ2-RELATED"/>
    <property type="match status" value="1"/>
</dbReference>
<evidence type="ECO:0000256" key="4">
    <source>
        <dbReference type="ARBA" id="ARBA00022833"/>
    </source>
</evidence>
<sequence length="429" mass="47985">MPPTVFSCADCAHWFYFIENIQRHCQETGHRWRSNDGRPPPVVPPPVVRTTMTSVILYGCADCDRAFRSVQGISSHCSAKKHRRQMDDGPALVHWTCAPCNEHFPSEIKYREHINPRWHRKPVPCSFPGCPRRFDTMSGRDTHLKSVVHRGQTSPPPVAEKKRWICKPCEKEFSSEAKYLEHLNPRWHGKKIGCEVPECPRRFGTPSAYANHLESGHYAMNRHQVAQAVHLLQVVPPITINTPTEFMAKHGIEFIPDQDYEAEPRPTDVGEERIESDPNSFLPGPPLGPREEEASAVAAIEPSSTAVVSASSLGQLQRFGPLPLGQSLLASPSFKVYVPDDFIHLDVPYACPLCTKTFRNVASLTAHMNSPVHDPDAFMCPGCKKRFAMVSSLIQHLESGTCKLASTKEIFDNFSNLTSRFSALLIASS</sequence>
<keyword evidence="3 5" id="KW-0863">Zinc-finger</keyword>
<dbReference type="SMART" id="SM00355">
    <property type="entry name" value="ZnF_C2H2"/>
    <property type="match status" value="8"/>
</dbReference>
<evidence type="ECO:0000256" key="6">
    <source>
        <dbReference type="SAM" id="MobiDB-lite"/>
    </source>
</evidence>
<feature type="compositionally biased region" description="Basic and acidic residues" evidence="6">
    <location>
        <begin position="262"/>
        <end position="276"/>
    </location>
</feature>
<evidence type="ECO:0000256" key="2">
    <source>
        <dbReference type="ARBA" id="ARBA00022737"/>
    </source>
</evidence>
<comment type="caution">
    <text evidence="8">The sequence shown here is derived from an EMBL/GenBank/DDBJ whole genome shotgun (WGS) entry which is preliminary data.</text>
</comment>
<dbReference type="GO" id="GO:0005634">
    <property type="term" value="C:nucleus"/>
    <property type="evidence" value="ECO:0007669"/>
    <property type="project" value="TreeGrafter"/>
</dbReference>
<gene>
    <name evidence="8" type="ORF">DFP72DRAFT_162283</name>
</gene>
<dbReference type="OrthoDB" id="6077919at2759"/>
<evidence type="ECO:0000313" key="8">
    <source>
        <dbReference type="EMBL" id="KAF6758831.1"/>
    </source>
</evidence>
<feature type="region of interest" description="Disordered" evidence="6">
    <location>
        <begin position="260"/>
        <end position="282"/>
    </location>
</feature>
<evidence type="ECO:0000256" key="1">
    <source>
        <dbReference type="ARBA" id="ARBA00022723"/>
    </source>
</evidence>
<feature type="domain" description="C2H2-type" evidence="7">
    <location>
        <begin position="58"/>
        <end position="87"/>
    </location>
</feature>
<dbReference type="SUPFAM" id="SSF57667">
    <property type="entry name" value="beta-beta-alpha zinc fingers"/>
    <property type="match status" value="1"/>
</dbReference>
<dbReference type="Pfam" id="PF00096">
    <property type="entry name" value="zf-C2H2"/>
    <property type="match status" value="1"/>
</dbReference>
<feature type="domain" description="C2H2-type" evidence="7">
    <location>
        <begin position="349"/>
        <end position="378"/>
    </location>
</feature>
<organism evidence="8 9">
    <name type="scientific">Ephemerocybe angulata</name>
    <dbReference type="NCBI Taxonomy" id="980116"/>
    <lineage>
        <taxon>Eukaryota</taxon>
        <taxon>Fungi</taxon>
        <taxon>Dikarya</taxon>
        <taxon>Basidiomycota</taxon>
        <taxon>Agaricomycotina</taxon>
        <taxon>Agaricomycetes</taxon>
        <taxon>Agaricomycetidae</taxon>
        <taxon>Agaricales</taxon>
        <taxon>Agaricineae</taxon>
        <taxon>Psathyrellaceae</taxon>
        <taxon>Ephemerocybe</taxon>
    </lineage>
</organism>
<dbReference type="GO" id="GO:0000981">
    <property type="term" value="F:DNA-binding transcription factor activity, RNA polymerase II-specific"/>
    <property type="evidence" value="ECO:0007669"/>
    <property type="project" value="TreeGrafter"/>
</dbReference>
<evidence type="ECO:0000259" key="7">
    <source>
        <dbReference type="PROSITE" id="PS50157"/>
    </source>
</evidence>
<dbReference type="PROSITE" id="PS00028">
    <property type="entry name" value="ZINC_FINGER_C2H2_1"/>
    <property type="match status" value="7"/>
</dbReference>
<dbReference type="PROSITE" id="PS50157">
    <property type="entry name" value="ZINC_FINGER_C2H2_2"/>
    <property type="match status" value="3"/>
</dbReference>